<proteinExistence type="predicted"/>
<dbReference type="AlphaFoldDB" id="A0A3N8QEM6"/>
<dbReference type="InterPro" id="IPR011101">
    <property type="entry name" value="DUF5131"/>
</dbReference>
<organism evidence="1 2">
    <name type="scientific">Burkholderia contaminans</name>
    <dbReference type="NCBI Taxonomy" id="488447"/>
    <lineage>
        <taxon>Bacteria</taxon>
        <taxon>Pseudomonadati</taxon>
        <taxon>Pseudomonadota</taxon>
        <taxon>Betaproteobacteria</taxon>
        <taxon>Burkholderiales</taxon>
        <taxon>Burkholderiaceae</taxon>
        <taxon>Burkholderia</taxon>
        <taxon>Burkholderia cepacia complex</taxon>
    </lineage>
</organism>
<gene>
    <name evidence="1" type="ORF">DF037_28640</name>
</gene>
<dbReference type="Proteomes" id="UP000269271">
    <property type="component" value="Unassembled WGS sequence"/>
</dbReference>
<comment type="caution">
    <text evidence="1">The sequence shown here is derived from an EMBL/GenBank/DDBJ whole genome shotgun (WGS) entry which is preliminary data.</text>
</comment>
<dbReference type="Pfam" id="PF07505">
    <property type="entry name" value="DUF5131"/>
    <property type="match status" value="1"/>
</dbReference>
<evidence type="ECO:0000313" key="1">
    <source>
        <dbReference type="EMBL" id="RQT22081.1"/>
    </source>
</evidence>
<evidence type="ECO:0000313" key="2">
    <source>
        <dbReference type="Proteomes" id="UP000269271"/>
    </source>
</evidence>
<dbReference type="EMBL" id="QTQX01000022">
    <property type="protein sequence ID" value="RQT22081.1"/>
    <property type="molecule type" value="Genomic_DNA"/>
</dbReference>
<name>A0A3N8QEM6_9BURK</name>
<reference evidence="1 2" key="1">
    <citation type="submission" date="2018-08" db="EMBL/GenBank/DDBJ databases">
        <title>Comparative analysis of Burkholderia isolates from Puerto Rico.</title>
        <authorList>
            <person name="Hall C."/>
            <person name="Sahl J."/>
            <person name="Wagner D."/>
        </authorList>
    </citation>
    <scope>NUCLEOTIDE SEQUENCE [LARGE SCALE GENOMIC DNA]</scope>
    <source>
        <strain evidence="1 2">Bp9001</strain>
    </source>
</reference>
<protein>
    <submittedName>
        <fullName evidence="1">Phage Gp37/Gp68 family protein</fullName>
    </submittedName>
</protein>
<dbReference type="RefSeq" id="WP_124619258.1">
    <property type="nucleotide sequence ID" value="NZ_QTQX01000022.1"/>
</dbReference>
<sequence length="363" mass="39273">MSEISKIEWCDRTWSPWEGCQKVGPGCDHCYAEGMNRWLRHGENWGPSAPRRTYGPAHWKKPLRWNERAQAAGHPLTEFPSVCDPFDNAAPAGVRAAFGRLILATPSLIWLLLTKRIGNAPAMLYEMFADGPPSNVWLGATVVNQAEADRDIPKLLTIPVSVRFLSLEPLLEPIDLESVAWPGLAGHRVDVLRGGYWNQAPYVVGAAAAALGTPKGGFTNHSDFPSTIDWVITGGESGRGARIAHPAWTRALRDQCEGAGVPFMFKQWGQWMPGVQTTNAQFDAARAGVWVKRSGHIHDGTNPTAFGEGDAHMLSVGKKISGRLLDGVTHHAFPLLCQPTACVPTSTSKPASGAPSSSCSTIQ</sequence>
<accession>A0A3N8QEM6</accession>